<evidence type="ECO:0000259" key="2">
    <source>
        <dbReference type="PROSITE" id="PS50076"/>
    </source>
</evidence>
<organism evidence="3 4">
    <name type="scientific">Malassezia pachydermatis</name>
    <dbReference type="NCBI Taxonomy" id="77020"/>
    <lineage>
        <taxon>Eukaryota</taxon>
        <taxon>Fungi</taxon>
        <taxon>Dikarya</taxon>
        <taxon>Basidiomycota</taxon>
        <taxon>Ustilaginomycotina</taxon>
        <taxon>Malasseziomycetes</taxon>
        <taxon>Malasseziales</taxon>
        <taxon>Malasseziaceae</taxon>
        <taxon>Malassezia</taxon>
    </lineage>
</organism>
<comment type="caution">
    <text evidence="3">The sequence shown here is derived from an EMBL/GenBank/DDBJ whole genome shotgun (WGS) entry which is preliminary data.</text>
</comment>
<dbReference type="VEuPathDB" id="FungiDB:Malapachy_1928"/>
<dbReference type="STRING" id="77020.A0A0M8ML04"/>
<dbReference type="AlphaFoldDB" id="A0A0M8ML04"/>
<dbReference type="Pfam" id="PF23302">
    <property type="entry name" value="HTH_DNAJC9"/>
    <property type="match status" value="1"/>
</dbReference>
<dbReference type="InterPro" id="IPR036869">
    <property type="entry name" value="J_dom_sf"/>
</dbReference>
<dbReference type="CDD" id="cd06257">
    <property type="entry name" value="DnaJ"/>
    <property type="match status" value="1"/>
</dbReference>
<dbReference type="GO" id="GO:0031072">
    <property type="term" value="F:heat shock protein binding"/>
    <property type="evidence" value="ECO:0007669"/>
    <property type="project" value="TreeGrafter"/>
</dbReference>
<dbReference type="PANTHER" id="PTHR44144">
    <property type="entry name" value="DNAJ HOMOLOG SUBFAMILY C MEMBER 9"/>
    <property type="match status" value="1"/>
</dbReference>
<dbReference type="InterPro" id="IPR052594">
    <property type="entry name" value="J_domain-containing_protein"/>
</dbReference>
<sequence>MVLDTEDPARLFFPDQEEVDLYSVLELDSEDKPSGEAIKKAYRKLALRYHPDKAALHGGEAETISKKFQQIGFAYTILSDEKRRNKYDRTGSTSDSIWDSDEPIDWNEYFKTLWSGEVSAKTLDDFKKSYQGSEEEEVDILNAYQEHEGDLEKIFSAIPCSNILEDEKRFIDIIDSAIQENKVVKTKKWASMQGPKGNKFRQALRSKAKKEANEAEQYAKELGVWDDLFGQGKSKGKASMKRKKENTNTENKQRKQDDDDEDVNLDALRAAMQAKAKKRESSFDDMITRLEKKHSQQPSKRKKKSS</sequence>
<gene>
    <name evidence="3" type="ORF">Malapachy_1928</name>
</gene>
<dbReference type="EMBL" id="LGAV01000005">
    <property type="protein sequence ID" value="KOS13668.1"/>
    <property type="molecule type" value="Genomic_DNA"/>
</dbReference>
<proteinExistence type="predicted"/>
<feature type="domain" description="J" evidence="2">
    <location>
        <begin position="20"/>
        <end position="91"/>
    </location>
</feature>
<name>A0A0M8ML04_9BASI</name>
<dbReference type="PANTHER" id="PTHR44144:SF1">
    <property type="entry name" value="DNAJ HOMOLOG SUBFAMILY C MEMBER 9"/>
    <property type="match status" value="1"/>
</dbReference>
<dbReference type="InterPro" id="IPR056453">
    <property type="entry name" value="HTH_DNAJC9"/>
</dbReference>
<dbReference type="GeneID" id="28728299"/>
<accession>A0A0M8ML04</accession>
<dbReference type="Pfam" id="PF00226">
    <property type="entry name" value="DnaJ"/>
    <property type="match status" value="1"/>
</dbReference>
<protein>
    <recommendedName>
        <fullName evidence="2">J domain-containing protein</fullName>
    </recommendedName>
</protein>
<evidence type="ECO:0000313" key="3">
    <source>
        <dbReference type="EMBL" id="KOS13668.1"/>
    </source>
</evidence>
<keyword evidence="4" id="KW-1185">Reference proteome</keyword>
<dbReference type="RefSeq" id="XP_017991300.1">
    <property type="nucleotide sequence ID" value="XM_018136424.1"/>
</dbReference>
<dbReference type="SUPFAM" id="SSF46565">
    <property type="entry name" value="Chaperone J-domain"/>
    <property type="match status" value="1"/>
</dbReference>
<feature type="compositionally biased region" description="Basic residues" evidence="1">
    <location>
        <begin position="234"/>
        <end position="244"/>
    </location>
</feature>
<dbReference type="Gene3D" id="1.10.287.110">
    <property type="entry name" value="DnaJ domain"/>
    <property type="match status" value="1"/>
</dbReference>
<feature type="compositionally biased region" description="Basic and acidic residues" evidence="1">
    <location>
        <begin position="279"/>
        <end position="294"/>
    </location>
</feature>
<dbReference type="OrthoDB" id="110024at2759"/>
<evidence type="ECO:0000256" key="1">
    <source>
        <dbReference type="SAM" id="MobiDB-lite"/>
    </source>
</evidence>
<dbReference type="PROSITE" id="PS50076">
    <property type="entry name" value="DNAJ_2"/>
    <property type="match status" value="1"/>
</dbReference>
<feature type="region of interest" description="Disordered" evidence="1">
    <location>
        <begin position="232"/>
        <end position="306"/>
    </location>
</feature>
<feature type="compositionally biased region" description="Basic and acidic residues" evidence="1">
    <location>
        <begin position="245"/>
        <end position="257"/>
    </location>
</feature>
<dbReference type="GO" id="GO:0005634">
    <property type="term" value="C:nucleus"/>
    <property type="evidence" value="ECO:0007669"/>
    <property type="project" value="TreeGrafter"/>
</dbReference>
<dbReference type="SMART" id="SM00271">
    <property type="entry name" value="DnaJ"/>
    <property type="match status" value="1"/>
</dbReference>
<dbReference type="GO" id="GO:0005737">
    <property type="term" value="C:cytoplasm"/>
    <property type="evidence" value="ECO:0007669"/>
    <property type="project" value="TreeGrafter"/>
</dbReference>
<evidence type="ECO:0000313" key="4">
    <source>
        <dbReference type="Proteomes" id="UP000037751"/>
    </source>
</evidence>
<reference evidence="3 4" key="1">
    <citation type="submission" date="2015-07" db="EMBL/GenBank/DDBJ databases">
        <title>Draft Genome Sequence of Malassezia furfur CBS1878 and Malassezia pachydermatis CBS1879.</title>
        <authorList>
            <person name="Triana S."/>
            <person name="Ohm R."/>
            <person name="Gonzalez A."/>
            <person name="DeCock H."/>
            <person name="Restrepo S."/>
            <person name="Celis A."/>
        </authorList>
    </citation>
    <scope>NUCLEOTIDE SEQUENCE [LARGE SCALE GENOMIC DNA]</scope>
    <source>
        <strain evidence="3 4">CBS 1879</strain>
    </source>
</reference>
<dbReference type="PRINTS" id="PR00625">
    <property type="entry name" value="JDOMAIN"/>
</dbReference>
<dbReference type="InterPro" id="IPR001623">
    <property type="entry name" value="DnaJ_domain"/>
</dbReference>
<dbReference type="Proteomes" id="UP000037751">
    <property type="component" value="Unassembled WGS sequence"/>
</dbReference>